<feature type="compositionally biased region" description="Basic residues" evidence="1">
    <location>
        <begin position="13"/>
        <end position="29"/>
    </location>
</feature>
<dbReference type="InterPro" id="IPR025591">
    <property type="entry name" value="RloB"/>
</dbReference>
<dbReference type="AlphaFoldDB" id="A0A1H9TAV9"/>
<organism evidence="2 3">
    <name type="scientific">Corynebacterium cystitidis DSM 20524</name>
    <dbReference type="NCBI Taxonomy" id="1121357"/>
    <lineage>
        <taxon>Bacteria</taxon>
        <taxon>Bacillati</taxon>
        <taxon>Actinomycetota</taxon>
        <taxon>Actinomycetes</taxon>
        <taxon>Mycobacteriales</taxon>
        <taxon>Corynebacteriaceae</taxon>
        <taxon>Corynebacterium</taxon>
    </lineage>
</organism>
<evidence type="ECO:0000256" key="1">
    <source>
        <dbReference type="SAM" id="MobiDB-lite"/>
    </source>
</evidence>
<sequence length="234" mass="26636">MARTPKPSGTRKSGPRGRTRNPRRTERRRRFLIVTEGEITEPQYFERLQQNLPTDRDYNLVIRPKPKGKGIGTWESSPEAVVKKCLDYKTKDEKEHAEDKSGDRMPYEECFAVVDVDQWDTVASGKTTSVLKRAIELAEENGINLVISNIKFEAWLLWHACDHSETDSKKLDQRCEENKLLDGKKLTTSFPIDKYPEATKRARECHKTDLSKKGPCPSSAVPALLKVVGVIPEI</sequence>
<dbReference type="EMBL" id="FOGQ01000005">
    <property type="protein sequence ID" value="SER93763.1"/>
    <property type="molecule type" value="Genomic_DNA"/>
</dbReference>
<feature type="region of interest" description="Disordered" evidence="1">
    <location>
        <begin position="1"/>
        <end position="29"/>
    </location>
</feature>
<protein>
    <submittedName>
        <fullName evidence="2">RloB-like protein</fullName>
    </submittedName>
</protein>
<proteinExistence type="predicted"/>
<reference evidence="3" key="1">
    <citation type="submission" date="2016-10" db="EMBL/GenBank/DDBJ databases">
        <authorList>
            <person name="Varghese N."/>
            <person name="Submissions S."/>
        </authorList>
    </citation>
    <scope>NUCLEOTIDE SEQUENCE [LARGE SCALE GENOMIC DNA]</scope>
    <source>
        <strain evidence="3">DSM 20524</strain>
    </source>
</reference>
<dbReference type="Pfam" id="PF13707">
    <property type="entry name" value="RloB"/>
    <property type="match status" value="1"/>
</dbReference>
<evidence type="ECO:0000313" key="3">
    <source>
        <dbReference type="Proteomes" id="UP000198929"/>
    </source>
</evidence>
<keyword evidence="3" id="KW-1185">Reference proteome</keyword>
<dbReference type="Proteomes" id="UP000198929">
    <property type="component" value="Unassembled WGS sequence"/>
</dbReference>
<gene>
    <name evidence="2" type="ORF">SAMN05661109_01369</name>
</gene>
<accession>A0A1H9TAV9</accession>
<evidence type="ECO:0000313" key="2">
    <source>
        <dbReference type="EMBL" id="SER93763.1"/>
    </source>
</evidence>
<name>A0A1H9TAV9_9CORY</name>